<sequence length="308" mass="33879">MQDLANWWPEFWQQWQTPIRILAILLGTLIARWILLASVRRVLNQVENGTNGKLNHPDAKQASQSPIAKARVIQRSRTLASVLSNLITWSLLLFAVGAVLSELGVAVGALVASAGILGAALGFGAQSLVKDLINGLFIIFEDQFGVGDSVDLGEARGVIENVGLRVTQVRDVNGVLWYVRNGEIIRVGNHSQGWSRVILDIPLSYKVNIEKAREVILEAAKELVKDSNFAKRMLGQPEIWGIESITADQVVMRLVQQVGPQDADDVARELRLRVKKKLDAAKITLASDKNSIFVDVPDSAKKPEKAKR</sequence>
<evidence type="ECO:0000313" key="11">
    <source>
        <dbReference type="EMBL" id="CAB4683357.1"/>
    </source>
</evidence>
<dbReference type="InterPro" id="IPR010920">
    <property type="entry name" value="LSM_dom_sf"/>
</dbReference>
<dbReference type="SUPFAM" id="SSF50182">
    <property type="entry name" value="Sm-like ribonucleoproteins"/>
    <property type="match status" value="1"/>
</dbReference>
<dbReference type="Gene3D" id="1.10.287.1260">
    <property type="match status" value="1"/>
</dbReference>
<evidence type="ECO:0000259" key="10">
    <source>
        <dbReference type="Pfam" id="PF21088"/>
    </source>
</evidence>
<dbReference type="InterPro" id="IPR045276">
    <property type="entry name" value="YbiO_bact"/>
</dbReference>
<dbReference type="GO" id="GO:0005886">
    <property type="term" value="C:plasma membrane"/>
    <property type="evidence" value="ECO:0007669"/>
    <property type="project" value="UniProtKB-SubCell"/>
</dbReference>
<evidence type="ECO:0000256" key="7">
    <source>
        <dbReference type="SAM" id="Phobius"/>
    </source>
</evidence>
<dbReference type="GO" id="GO:0008381">
    <property type="term" value="F:mechanosensitive monoatomic ion channel activity"/>
    <property type="evidence" value="ECO:0007669"/>
    <property type="project" value="InterPro"/>
</dbReference>
<feature type="domain" description="Mechanosensitive ion channel MscS" evidence="8">
    <location>
        <begin position="128"/>
        <end position="191"/>
    </location>
</feature>
<dbReference type="EMBL" id="CAEZXK010000008">
    <property type="protein sequence ID" value="CAB4683357.1"/>
    <property type="molecule type" value="Genomic_DNA"/>
</dbReference>
<evidence type="ECO:0000256" key="6">
    <source>
        <dbReference type="ARBA" id="ARBA00023136"/>
    </source>
</evidence>
<dbReference type="InterPro" id="IPR023408">
    <property type="entry name" value="MscS_beta-dom_sf"/>
</dbReference>
<evidence type="ECO:0000256" key="3">
    <source>
        <dbReference type="ARBA" id="ARBA00022475"/>
    </source>
</evidence>
<dbReference type="InterPro" id="IPR049278">
    <property type="entry name" value="MS_channel_C"/>
</dbReference>
<proteinExistence type="inferred from homology"/>
<dbReference type="Pfam" id="PF00924">
    <property type="entry name" value="MS_channel_2nd"/>
    <property type="match status" value="1"/>
</dbReference>
<evidence type="ECO:0000259" key="9">
    <source>
        <dbReference type="Pfam" id="PF21082"/>
    </source>
</evidence>
<comment type="similarity">
    <text evidence="2">Belongs to the MscS (TC 1.A.23) family.</text>
</comment>
<evidence type="ECO:0000256" key="1">
    <source>
        <dbReference type="ARBA" id="ARBA00004651"/>
    </source>
</evidence>
<feature type="transmembrane region" description="Helical" evidence="7">
    <location>
        <begin position="17"/>
        <end position="35"/>
    </location>
</feature>
<dbReference type="Pfam" id="PF21082">
    <property type="entry name" value="MS_channel_3rd"/>
    <property type="match status" value="1"/>
</dbReference>
<name>A0A6J6NAZ2_9ZZZZ</name>
<feature type="transmembrane region" description="Helical" evidence="7">
    <location>
        <begin position="79"/>
        <end position="100"/>
    </location>
</feature>
<dbReference type="InterPro" id="IPR049142">
    <property type="entry name" value="MS_channel_1st"/>
</dbReference>
<evidence type="ECO:0000256" key="2">
    <source>
        <dbReference type="ARBA" id="ARBA00008017"/>
    </source>
</evidence>
<protein>
    <submittedName>
        <fullName evidence="11">Unannotated protein</fullName>
    </submittedName>
</protein>
<dbReference type="Pfam" id="PF21088">
    <property type="entry name" value="MS_channel_1st"/>
    <property type="match status" value="1"/>
</dbReference>
<dbReference type="FunFam" id="2.30.30.60:FF:000001">
    <property type="entry name" value="MscS Mechanosensitive ion channel"/>
    <property type="match status" value="1"/>
</dbReference>
<dbReference type="AlphaFoldDB" id="A0A6J6NAZ2"/>
<dbReference type="SUPFAM" id="SSF82689">
    <property type="entry name" value="Mechanosensitive channel protein MscS (YggB), C-terminal domain"/>
    <property type="match status" value="1"/>
</dbReference>
<dbReference type="InterPro" id="IPR011014">
    <property type="entry name" value="MscS_channel_TM-2"/>
</dbReference>
<keyword evidence="3" id="KW-1003">Cell membrane</keyword>
<feature type="domain" description="Mechanosensitive ion channel MscS C-terminal" evidence="9">
    <location>
        <begin position="198"/>
        <end position="283"/>
    </location>
</feature>
<feature type="domain" description="Mechanosensitive ion channel transmembrane helices 2/3" evidence="10">
    <location>
        <begin position="91"/>
        <end position="126"/>
    </location>
</feature>
<reference evidence="11" key="1">
    <citation type="submission" date="2020-05" db="EMBL/GenBank/DDBJ databases">
        <authorList>
            <person name="Chiriac C."/>
            <person name="Salcher M."/>
            <person name="Ghai R."/>
            <person name="Kavagutti S V."/>
        </authorList>
    </citation>
    <scope>NUCLEOTIDE SEQUENCE</scope>
</reference>
<keyword evidence="6 7" id="KW-0472">Membrane</keyword>
<keyword evidence="5 7" id="KW-1133">Transmembrane helix</keyword>
<dbReference type="InterPro" id="IPR011066">
    <property type="entry name" value="MscS_channel_C_sf"/>
</dbReference>
<dbReference type="PANTHER" id="PTHR30460">
    <property type="entry name" value="MODERATE CONDUCTANCE MECHANOSENSITIVE CHANNEL YBIO"/>
    <property type="match status" value="1"/>
</dbReference>
<dbReference type="InterPro" id="IPR006685">
    <property type="entry name" value="MscS_channel_2nd"/>
</dbReference>
<gene>
    <name evidence="11" type="ORF">UFOPK2370_00465</name>
</gene>
<dbReference type="Gene3D" id="2.30.30.60">
    <property type="match status" value="1"/>
</dbReference>
<dbReference type="SUPFAM" id="SSF82861">
    <property type="entry name" value="Mechanosensitive channel protein MscS (YggB), transmembrane region"/>
    <property type="match status" value="1"/>
</dbReference>
<evidence type="ECO:0000259" key="8">
    <source>
        <dbReference type="Pfam" id="PF00924"/>
    </source>
</evidence>
<evidence type="ECO:0000256" key="5">
    <source>
        <dbReference type="ARBA" id="ARBA00022989"/>
    </source>
</evidence>
<comment type="subcellular location">
    <subcellularLocation>
        <location evidence="1">Cell membrane</location>
        <topology evidence="1">Multi-pass membrane protein</topology>
    </subcellularLocation>
</comment>
<feature type="transmembrane region" description="Helical" evidence="7">
    <location>
        <begin position="106"/>
        <end position="125"/>
    </location>
</feature>
<organism evidence="11">
    <name type="scientific">freshwater metagenome</name>
    <dbReference type="NCBI Taxonomy" id="449393"/>
    <lineage>
        <taxon>unclassified sequences</taxon>
        <taxon>metagenomes</taxon>
        <taxon>ecological metagenomes</taxon>
    </lineage>
</organism>
<dbReference type="PANTHER" id="PTHR30460:SF0">
    <property type="entry name" value="MODERATE CONDUCTANCE MECHANOSENSITIVE CHANNEL YBIO"/>
    <property type="match status" value="1"/>
</dbReference>
<evidence type="ECO:0000256" key="4">
    <source>
        <dbReference type="ARBA" id="ARBA00022692"/>
    </source>
</evidence>
<dbReference type="Gene3D" id="3.30.70.100">
    <property type="match status" value="1"/>
</dbReference>
<accession>A0A6J6NAZ2</accession>
<keyword evidence="4 7" id="KW-0812">Transmembrane</keyword>